<feature type="domain" description="FAD-binding FR-type" evidence="10">
    <location>
        <begin position="19"/>
        <end position="128"/>
    </location>
</feature>
<comment type="cofactor">
    <cofactor evidence="1">
        <name>FAD</name>
        <dbReference type="ChEBI" id="CHEBI:57692"/>
    </cofactor>
</comment>
<dbReference type="Gene3D" id="3.40.50.80">
    <property type="entry name" value="Nucleotide-binding domain of ferredoxin-NADP reductase (FNR) module"/>
    <property type="match status" value="1"/>
</dbReference>
<evidence type="ECO:0000256" key="5">
    <source>
        <dbReference type="ARBA" id="ARBA00022827"/>
    </source>
</evidence>
<dbReference type="InterPro" id="IPR021454">
    <property type="entry name" value="DUF3105"/>
</dbReference>
<dbReference type="GO" id="GO:0046872">
    <property type="term" value="F:metal ion binding"/>
    <property type="evidence" value="ECO:0007669"/>
    <property type="project" value="UniProtKB-KW"/>
</dbReference>
<accession>A0A918YBS3</accession>
<dbReference type="GO" id="GO:0016491">
    <property type="term" value="F:oxidoreductase activity"/>
    <property type="evidence" value="ECO:0007669"/>
    <property type="project" value="UniProtKB-KW"/>
</dbReference>
<keyword evidence="2" id="KW-0285">Flavoprotein</keyword>
<feature type="region of interest" description="Disordered" evidence="9">
    <location>
        <begin position="537"/>
        <end position="567"/>
    </location>
</feature>
<proteinExistence type="predicted"/>
<dbReference type="Pfam" id="PF00970">
    <property type="entry name" value="FAD_binding_6"/>
    <property type="match status" value="1"/>
</dbReference>
<keyword evidence="3" id="KW-0001">2Fe-2S</keyword>
<dbReference type="InterPro" id="IPR008333">
    <property type="entry name" value="Cbr1-like_FAD-bd_dom"/>
</dbReference>
<keyword evidence="12" id="KW-1185">Reference proteome</keyword>
<evidence type="ECO:0000256" key="1">
    <source>
        <dbReference type="ARBA" id="ARBA00001974"/>
    </source>
</evidence>
<sequence length="708" mass="75925">MANALIAIEKRLYEESGTTVRRPWEVVERVAETADVVTFRLRPADGAAVRGFRAGQYVSVQVELPDGARQIRQYSLSGAPGEALRQFSVKRVRGHAAPDGEVSQHLHARVRTGDVLELSEPYGDLVLDAAGPDTPVLLASAGIGVTPMIAMPADLTASGHRGPVTVLHGDRSPADRALRDEHRAYTGKLADASAHFFYEHDAEPGTRTGPVDLADVPVAPGTHAYLCGPPPLHARDTHPADRKGHLTGRHPLRGLRTGPLTGERLSRRLSRTPHRRRIRPRPPGDPQEQAPCRLRDDLRDRHRVQRSEERLLGPPQSAPQPAAGVQRAGRRALTVDDVAGALEDAHHRAHRRRTALPGQCEAADAAAAGVDEAEVLEFGDDLRGVGVGHVHVRRDLAGGGRGVGGHGQSHQEAQGQIGGAQEPHITSLGNTHAWFKLSRHPLFVRSPAVLLPCPPYGSRPWSHYDQRAPPFPLPSLSPEGHLMGSAKNSSAARKARIEEMRRAEQARERRSRIVKVAASVVVVAGLVVGGVVLVKSQSGKKDSSDSADAAKGSSGDTGHWTAGKDGVQTWSGKLARTHVTTDVSYPMHPPVGGNHSPIWANCNGDVYTKALSDVNAVHSLEHGAVWVTYTDKAKKADVDALAAKVKKTQYSLMSPYENQSAPLLLSAWGHQVAVKSASDPEVDKFFAAYVQGQQTPEPGASCTGGVMK</sequence>
<dbReference type="EMBL" id="BMVG01000001">
    <property type="protein sequence ID" value="GHD98069.1"/>
    <property type="molecule type" value="Genomic_DNA"/>
</dbReference>
<evidence type="ECO:0000256" key="8">
    <source>
        <dbReference type="ARBA" id="ARBA00023014"/>
    </source>
</evidence>
<dbReference type="PANTHER" id="PTHR47354:SF6">
    <property type="entry name" value="NADH OXIDOREDUCTASE HCR"/>
    <property type="match status" value="1"/>
</dbReference>
<dbReference type="Proteomes" id="UP000655443">
    <property type="component" value="Unassembled WGS sequence"/>
</dbReference>
<evidence type="ECO:0000256" key="7">
    <source>
        <dbReference type="ARBA" id="ARBA00023004"/>
    </source>
</evidence>
<feature type="compositionally biased region" description="Basic and acidic residues" evidence="9">
    <location>
        <begin position="233"/>
        <end position="244"/>
    </location>
</feature>
<reference evidence="11" key="2">
    <citation type="submission" date="2020-09" db="EMBL/GenBank/DDBJ databases">
        <authorList>
            <person name="Sun Q."/>
            <person name="Ohkuma M."/>
        </authorList>
    </citation>
    <scope>NUCLEOTIDE SEQUENCE</scope>
    <source>
        <strain evidence="11">JCM 4714</strain>
    </source>
</reference>
<evidence type="ECO:0000256" key="2">
    <source>
        <dbReference type="ARBA" id="ARBA00022630"/>
    </source>
</evidence>
<dbReference type="PRINTS" id="PR00410">
    <property type="entry name" value="PHEHYDRXLASE"/>
</dbReference>
<dbReference type="AlphaFoldDB" id="A0A918YBS3"/>
<protein>
    <recommendedName>
        <fullName evidence="10">FAD-binding FR-type domain-containing protein</fullName>
    </recommendedName>
</protein>
<evidence type="ECO:0000256" key="6">
    <source>
        <dbReference type="ARBA" id="ARBA00023002"/>
    </source>
</evidence>
<dbReference type="SUPFAM" id="SSF52343">
    <property type="entry name" value="Ferredoxin reductase-like, C-terminal NADP-linked domain"/>
    <property type="match status" value="1"/>
</dbReference>
<keyword evidence="7" id="KW-0408">Iron</keyword>
<feature type="compositionally biased region" description="Low complexity" evidence="9">
    <location>
        <begin position="546"/>
        <end position="556"/>
    </location>
</feature>
<gene>
    <name evidence="11" type="ORF">GCM10010339_03770</name>
</gene>
<dbReference type="Gene3D" id="2.40.30.10">
    <property type="entry name" value="Translation factors"/>
    <property type="match status" value="1"/>
</dbReference>
<dbReference type="InterPro" id="IPR050415">
    <property type="entry name" value="MRET"/>
</dbReference>
<evidence type="ECO:0000256" key="9">
    <source>
        <dbReference type="SAM" id="MobiDB-lite"/>
    </source>
</evidence>
<dbReference type="SUPFAM" id="SSF63380">
    <property type="entry name" value="Riboflavin synthase domain-like"/>
    <property type="match status" value="1"/>
</dbReference>
<dbReference type="PANTHER" id="PTHR47354">
    <property type="entry name" value="NADH OXIDOREDUCTASE HCR"/>
    <property type="match status" value="1"/>
</dbReference>
<keyword evidence="6" id="KW-0560">Oxidoreductase</keyword>
<reference evidence="11" key="1">
    <citation type="journal article" date="2014" name="Int. J. Syst. Evol. Microbiol.">
        <title>Complete genome sequence of Corynebacterium casei LMG S-19264T (=DSM 44701T), isolated from a smear-ripened cheese.</title>
        <authorList>
            <consortium name="US DOE Joint Genome Institute (JGI-PGF)"/>
            <person name="Walter F."/>
            <person name="Albersmeier A."/>
            <person name="Kalinowski J."/>
            <person name="Ruckert C."/>
        </authorList>
    </citation>
    <scope>NUCLEOTIDE SEQUENCE</scope>
    <source>
        <strain evidence="11">JCM 4714</strain>
    </source>
</reference>
<feature type="compositionally biased region" description="Basic and acidic residues" evidence="9">
    <location>
        <begin position="293"/>
        <end position="311"/>
    </location>
</feature>
<evidence type="ECO:0000259" key="10">
    <source>
        <dbReference type="PROSITE" id="PS51384"/>
    </source>
</evidence>
<evidence type="ECO:0000313" key="12">
    <source>
        <dbReference type="Proteomes" id="UP000655443"/>
    </source>
</evidence>
<keyword evidence="5" id="KW-0274">FAD</keyword>
<dbReference type="InterPro" id="IPR039261">
    <property type="entry name" value="FNR_nucleotide-bd"/>
</dbReference>
<evidence type="ECO:0000256" key="4">
    <source>
        <dbReference type="ARBA" id="ARBA00022723"/>
    </source>
</evidence>
<dbReference type="Pfam" id="PF11303">
    <property type="entry name" value="DUF3105"/>
    <property type="match status" value="1"/>
</dbReference>
<dbReference type="PROSITE" id="PS51384">
    <property type="entry name" value="FAD_FR"/>
    <property type="match status" value="1"/>
</dbReference>
<dbReference type="InterPro" id="IPR001433">
    <property type="entry name" value="OxRdtase_FAD/NAD-bd"/>
</dbReference>
<dbReference type="Pfam" id="PF00175">
    <property type="entry name" value="NAD_binding_1"/>
    <property type="match status" value="1"/>
</dbReference>
<dbReference type="InterPro" id="IPR017938">
    <property type="entry name" value="Riboflavin_synthase-like_b-brl"/>
</dbReference>
<comment type="caution">
    <text evidence="11">The sequence shown here is derived from an EMBL/GenBank/DDBJ whole genome shotgun (WGS) entry which is preliminary data.</text>
</comment>
<evidence type="ECO:0000313" key="11">
    <source>
        <dbReference type="EMBL" id="GHD98069.1"/>
    </source>
</evidence>
<feature type="compositionally biased region" description="Basic residues" evidence="9">
    <location>
        <begin position="267"/>
        <end position="280"/>
    </location>
</feature>
<keyword evidence="8" id="KW-0411">Iron-sulfur</keyword>
<dbReference type="GO" id="GO:0051537">
    <property type="term" value="F:2 iron, 2 sulfur cluster binding"/>
    <property type="evidence" value="ECO:0007669"/>
    <property type="project" value="UniProtKB-KW"/>
</dbReference>
<dbReference type="CDD" id="cd06184">
    <property type="entry name" value="flavohem_like_fad_nad_binding"/>
    <property type="match status" value="1"/>
</dbReference>
<name>A0A918YBS3_9ACTN</name>
<evidence type="ECO:0000256" key="3">
    <source>
        <dbReference type="ARBA" id="ARBA00022714"/>
    </source>
</evidence>
<keyword evidence="4" id="KW-0479">Metal-binding</keyword>
<dbReference type="InterPro" id="IPR017927">
    <property type="entry name" value="FAD-bd_FR_type"/>
</dbReference>
<organism evidence="11 12">
    <name type="scientific">Streptomyces alanosinicus</name>
    <dbReference type="NCBI Taxonomy" id="68171"/>
    <lineage>
        <taxon>Bacteria</taxon>
        <taxon>Bacillati</taxon>
        <taxon>Actinomycetota</taxon>
        <taxon>Actinomycetes</taxon>
        <taxon>Kitasatosporales</taxon>
        <taxon>Streptomycetaceae</taxon>
        <taxon>Streptomyces</taxon>
    </lineage>
</organism>
<feature type="region of interest" description="Disordered" evidence="9">
    <location>
        <begin position="227"/>
        <end position="328"/>
    </location>
</feature>